<keyword evidence="3" id="KW-1185">Reference proteome</keyword>
<dbReference type="Proteomes" id="UP001596455">
    <property type="component" value="Unassembled WGS sequence"/>
</dbReference>
<keyword evidence="1" id="KW-1133">Transmembrane helix</keyword>
<name>A0ABW2QA15_9MICO</name>
<accession>A0ABW2QA15</accession>
<feature type="transmembrane region" description="Helical" evidence="1">
    <location>
        <begin position="6"/>
        <end position="23"/>
    </location>
</feature>
<feature type="transmembrane region" description="Helical" evidence="1">
    <location>
        <begin position="178"/>
        <end position="199"/>
    </location>
</feature>
<feature type="transmembrane region" description="Helical" evidence="1">
    <location>
        <begin position="151"/>
        <end position="171"/>
    </location>
</feature>
<organism evidence="2 3">
    <name type="scientific">Georgenia alba</name>
    <dbReference type="NCBI Taxonomy" id="2233858"/>
    <lineage>
        <taxon>Bacteria</taxon>
        <taxon>Bacillati</taxon>
        <taxon>Actinomycetota</taxon>
        <taxon>Actinomycetes</taxon>
        <taxon>Micrococcales</taxon>
        <taxon>Bogoriellaceae</taxon>
        <taxon>Georgenia</taxon>
    </lineage>
</organism>
<evidence type="ECO:0000313" key="2">
    <source>
        <dbReference type="EMBL" id="MFC7406353.1"/>
    </source>
</evidence>
<dbReference type="RefSeq" id="WP_382395674.1">
    <property type="nucleotide sequence ID" value="NZ_JBHTCQ010000003.1"/>
</dbReference>
<keyword evidence="1" id="KW-0812">Transmembrane</keyword>
<protein>
    <recommendedName>
        <fullName evidence="4">Magnesium transporter NIPA</fullName>
    </recommendedName>
</protein>
<comment type="caution">
    <text evidence="2">The sequence shown here is derived from an EMBL/GenBank/DDBJ whole genome shotgun (WGS) entry which is preliminary data.</text>
</comment>
<gene>
    <name evidence="2" type="ORF">ACFQQL_14645</name>
</gene>
<keyword evidence="1" id="KW-0472">Membrane</keyword>
<evidence type="ECO:0000256" key="1">
    <source>
        <dbReference type="SAM" id="Phobius"/>
    </source>
</evidence>
<reference evidence="3" key="1">
    <citation type="journal article" date="2019" name="Int. J. Syst. Evol. Microbiol.">
        <title>The Global Catalogue of Microorganisms (GCM) 10K type strain sequencing project: providing services to taxonomists for standard genome sequencing and annotation.</title>
        <authorList>
            <consortium name="The Broad Institute Genomics Platform"/>
            <consortium name="The Broad Institute Genome Sequencing Center for Infectious Disease"/>
            <person name="Wu L."/>
            <person name="Ma J."/>
        </authorList>
    </citation>
    <scope>NUCLEOTIDE SEQUENCE [LARGE SCALE GENOMIC DNA]</scope>
    <source>
        <strain evidence="3">JCM 1490</strain>
    </source>
</reference>
<dbReference type="PANTHER" id="PTHR40761">
    <property type="entry name" value="CONSERVED INTEGRAL MEMBRANE ALANINE VALINE AND LEUCINE RICH PROTEIN-RELATED"/>
    <property type="match status" value="1"/>
</dbReference>
<feature type="transmembrane region" description="Helical" evidence="1">
    <location>
        <begin position="63"/>
        <end position="83"/>
    </location>
</feature>
<sequence>MTVLAIALAIIDATCFAAAAVVQQRAVRHTVHRHAGTDDGEDLHPRHHRLNLRGLLSLPRQPGWLAGAGLMVVGVLLHVVALVLAPVSVIQPIGVLGVPIAVYLAARLDHHPPAAGARLPIAACVVGVAVFVWLAATHASGRHAVELPDLLRLEAVLLAFAALCAIVAHYVHGWSRCVLNAIGGAAAVGSVAALARATVQHLQAGHGLLEGSTLAMVGLLALNGLVGAWLVQQAYASGRAEVVLACLTVVDPMVAVLIGLMALGEGADLSTPAMVAMAACAVPAVVGVVALARSRPGIGRPEPTVPTGRGTDAKETL</sequence>
<dbReference type="PANTHER" id="PTHR40761:SF1">
    <property type="entry name" value="CONSERVED INTEGRAL MEMBRANE ALANINE VALINE AND LEUCINE RICH PROTEIN-RELATED"/>
    <property type="match status" value="1"/>
</dbReference>
<feature type="transmembrane region" description="Helical" evidence="1">
    <location>
        <begin position="269"/>
        <end position="292"/>
    </location>
</feature>
<feature type="transmembrane region" description="Helical" evidence="1">
    <location>
        <begin position="118"/>
        <end position="139"/>
    </location>
</feature>
<evidence type="ECO:0000313" key="3">
    <source>
        <dbReference type="Proteomes" id="UP001596455"/>
    </source>
</evidence>
<proteinExistence type="predicted"/>
<feature type="transmembrane region" description="Helical" evidence="1">
    <location>
        <begin position="211"/>
        <end position="230"/>
    </location>
</feature>
<feature type="transmembrane region" description="Helical" evidence="1">
    <location>
        <begin position="242"/>
        <end position="263"/>
    </location>
</feature>
<feature type="transmembrane region" description="Helical" evidence="1">
    <location>
        <begin position="89"/>
        <end position="106"/>
    </location>
</feature>
<evidence type="ECO:0008006" key="4">
    <source>
        <dbReference type="Google" id="ProtNLM"/>
    </source>
</evidence>
<dbReference type="EMBL" id="JBHTCQ010000003">
    <property type="protein sequence ID" value="MFC7406353.1"/>
    <property type="molecule type" value="Genomic_DNA"/>
</dbReference>